<evidence type="ECO:0000313" key="1">
    <source>
        <dbReference type="EMBL" id="SUQ14866.1"/>
    </source>
</evidence>
<name>A0A315ZUB6_9FIRM</name>
<keyword evidence="2" id="KW-1185">Reference proteome</keyword>
<dbReference type="AlphaFoldDB" id="A0A315ZUB6"/>
<dbReference type="OrthoDB" id="2075986at2"/>
<gene>
    <name evidence="1" type="ORF">SAMN05216529_10891</name>
</gene>
<reference evidence="2" key="1">
    <citation type="submission" date="2017-07" db="EMBL/GenBank/DDBJ databases">
        <authorList>
            <person name="Varghese N."/>
            <person name="Submissions S."/>
        </authorList>
    </citation>
    <scope>NUCLEOTIDE SEQUENCE [LARGE SCALE GENOMIC DNA]</scope>
    <source>
        <strain evidence="2">NLAE-zl-C134</strain>
    </source>
</reference>
<accession>A0A315ZUB6</accession>
<organism evidence="1 2">
    <name type="scientific">Faecalicatena contorta</name>
    <dbReference type="NCBI Taxonomy" id="39482"/>
    <lineage>
        <taxon>Bacteria</taxon>
        <taxon>Bacillati</taxon>
        <taxon>Bacillota</taxon>
        <taxon>Clostridia</taxon>
        <taxon>Lachnospirales</taxon>
        <taxon>Lachnospiraceae</taxon>
        <taxon>Faecalicatena</taxon>
    </lineage>
</organism>
<evidence type="ECO:0000313" key="2">
    <source>
        <dbReference type="Proteomes" id="UP000254051"/>
    </source>
</evidence>
<sequence>MNRKCKVAISDGAEEVKQSKLLFKKEWAEILMSAEETSDMNFHTVTGTLIAFSGGQGVVSLGDGIMLLFPVHHIRLIDK</sequence>
<dbReference type="RefSeq" id="WP_109712136.1">
    <property type="nucleotide sequence ID" value="NZ_QGDS01000008.1"/>
</dbReference>
<proteinExistence type="predicted"/>
<dbReference type="Proteomes" id="UP000254051">
    <property type="component" value="Unassembled WGS sequence"/>
</dbReference>
<dbReference type="EMBL" id="UHJJ01000008">
    <property type="protein sequence ID" value="SUQ14866.1"/>
    <property type="molecule type" value="Genomic_DNA"/>
</dbReference>
<protein>
    <submittedName>
        <fullName evidence="1">Uncharacterized protein</fullName>
    </submittedName>
</protein>